<evidence type="ECO:0000313" key="3">
    <source>
        <dbReference type="EMBL" id="SMG58111.1"/>
    </source>
</evidence>
<dbReference type="OrthoDB" id="2966368at2"/>
<evidence type="ECO:0000313" key="4">
    <source>
        <dbReference type="Proteomes" id="UP000193834"/>
    </source>
</evidence>
<feature type="compositionally biased region" description="Basic and acidic residues" evidence="1">
    <location>
        <begin position="430"/>
        <end position="444"/>
    </location>
</feature>
<feature type="compositionally biased region" description="Polar residues" evidence="1">
    <location>
        <begin position="181"/>
        <end position="201"/>
    </location>
</feature>
<evidence type="ECO:0000256" key="1">
    <source>
        <dbReference type="SAM" id="MobiDB-lite"/>
    </source>
</evidence>
<gene>
    <name evidence="3" type="ORF">SAMN06295960_4609</name>
</gene>
<dbReference type="Pfam" id="PF20918">
    <property type="entry name" value="SPOCS_spoVID-N"/>
    <property type="match status" value="1"/>
</dbReference>
<evidence type="ECO:0000259" key="2">
    <source>
        <dbReference type="SMART" id="SM00257"/>
    </source>
</evidence>
<dbReference type="CDD" id="cd00118">
    <property type="entry name" value="LysM"/>
    <property type="match status" value="1"/>
</dbReference>
<feature type="region of interest" description="Disordered" evidence="1">
    <location>
        <begin position="326"/>
        <end position="447"/>
    </location>
</feature>
<keyword evidence="4" id="KW-1185">Reference proteome</keyword>
<sequence length="579" mass="63839">MYDESYGLRFDIYERVHLSDDLVGIDQLEEVELTPHIQVIPSGEQVTVRGSLLLAGVYVGSSQERKSESLEHWIPVEITLPLNRVRSLEDICVDIEHFDVDLLSTRSLNVTGVLSLKGITVEEPSAPAWEPEQITVMHESAREGEEPVWIRDYDQAGDRPYLTNEVVPQASLRATEGPPQAQISSAAEDTQASQPAEQQTGDIGQVSEQYASTFYQQQLNQQPAPSEVTAFTDRIGESSSGQEANPEAIQAQDASAMVDADRDEALRQESETASPTVSQSVEGTPEPLQASTAQEEEERIFAVNKEALTMETETEQPLWGDLLAKKAQQPMKPEAKPEAASQAQAQAVVSGESSTSSAASVSQPSTNLTWSDTPWSKASVAPNANEAVEPVEDLRGESEKATEPVDIPESTIEEVQREAEAILSAEEQEREQSEVMEAEAHEPELEAAPVVQEKKEMKVAIGSSKPTSSAPGTEPIGYSSILASSKQNKEKEREAEQRINEEEQQMDAPAAEDVNWQSLFLNRVQDDRGFRKVRMCIVQRDETLDTIAGRYEMNPREIAMYNRLEEDALTQGQVLYIPS</sequence>
<dbReference type="STRING" id="1852522.SAMN06295960_4609"/>
<feature type="compositionally biased region" description="Basic and acidic residues" evidence="1">
    <location>
        <begin position="487"/>
        <end position="501"/>
    </location>
</feature>
<dbReference type="Gene3D" id="3.10.350.10">
    <property type="entry name" value="LysM domain"/>
    <property type="match status" value="1"/>
</dbReference>
<feature type="domain" description="LysM" evidence="2">
    <location>
        <begin position="535"/>
        <end position="578"/>
    </location>
</feature>
<feature type="compositionally biased region" description="Polar residues" evidence="1">
    <location>
        <begin position="271"/>
        <end position="282"/>
    </location>
</feature>
<reference evidence="3 4" key="1">
    <citation type="submission" date="2017-04" db="EMBL/GenBank/DDBJ databases">
        <authorList>
            <person name="Afonso C.L."/>
            <person name="Miller P.J."/>
            <person name="Scott M.A."/>
            <person name="Spackman E."/>
            <person name="Goraichik I."/>
            <person name="Dimitrov K.M."/>
            <person name="Suarez D.L."/>
            <person name="Swayne D.E."/>
        </authorList>
    </citation>
    <scope>NUCLEOTIDE SEQUENCE [LARGE SCALE GENOMIC DNA]</scope>
    <source>
        <strain evidence="3 4">11</strain>
    </source>
</reference>
<dbReference type="Pfam" id="PF01476">
    <property type="entry name" value="LysM"/>
    <property type="match status" value="1"/>
</dbReference>
<feature type="compositionally biased region" description="Polar residues" evidence="1">
    <location>
        <begin position="366"/>
        <end position="376"/>
    </location>
</feature>
<feature type="region of interest" description="Disordered" evidence="1">
    <location>
        <begin position="461"/>
        <end position="508"/>
    </location>
</feature>
<dbReference type="Proteomes" id="UP000193834">
    <property type="component" value="Unassembled WGS sequence"/>
</dbReference>
<name>A0A1X7LW69_9BACL</name>
<protein>
    <submittedName>
        <fullName evidence="3">Stage VI sporulation protein D</fullName>
    </submittedName>
</protein>
<dbReference type="InterPro" id="IPR036779">
    <property type="entry name" value="LysM_dom_sf"/>
</dbReference>
<organism evidence="3 4">
    <name type="scientific">Paenibacillus aquistagni</name>
    <dbReference type="NCBI Taxonomy" id="1852522"/>
    <lineage>
        <taxon>Bacteria</taxon>
        <taxon>Bacillati</taxon>
        <taxon>Bacillota</taxon>
        <taxon>Bacilli</taxon>
        <taxon>Bacillales</taxon>
        <taxon>Paenibacillaceae</taxon>
        <taxon>Paenibacillus</taxon>
    </lineage>
</organism>
<dbReference type="InterPro" id="IPR018392">
    <property type="entry name" value="LysM"/>
</dbReference>
<feature type="compositionally biased region" description="Basic and acidic residues" evidence="1">
    <location>
        <begin position="259"/>
        <end position="270"/>
    </location>
</feature>
<dbReference type="SUPFAM" id="SSF54106">
    <property type="entry name" value="LysM domain"/>
    <property type="match status" value="1"/>
</dbReference>
<dbReference type="SMART" id="SM00257">
    <property type="entry name" value="LysM"/>
    <property type="match status" value="1"/>
</dbReference>
<proteinExistence type="predicted"/>
<dbReference type="RefSeq" id="WP_085498460.1">
    <property type="nucleotide sequence ID" value="NZ_FXAZ01000009.1"/>
</dbReference>
<feature type="region of interest" description="Disordered" evidence="1">
    <location>
        <begin position="173"/>
        <end position="201"/>
    </location>
</feature>
<dbReference type="InterPro" id="IPR048862">
    <property type="entry name" value="SPOCS_spoVID_N"/>
</dbReference>
<feature type="compositionally biased region" description="Low complexity" evidence="1">
    <location>
        <begin position="338"/>
        <end position="365"/>
    </location>
</feature>
<dbReference type="AlphaFoldDB" id="A0A1X7LW69"/>
<feature type="compositionally biased region" description="Basic and acidic residues" evidence="1">
    <location>
        <begin position="392"/>
        <end position="403"/>
    </location>
</feature>
<accession>A0A1X7LW69</accession>
<dbReference type="EMBL" id="FXAZ01000009">
    <property type="protein sequence ID" value="SMG58111.1"/>
    <property type="molecule type" value="Genomic_DNA"/>
</dbReference>
<feature type="region of interest" description="Disordered" evidence="1">
    <location>
        <begin position="237"/>
        <end position="296"/>
    </location>
</feature>